<keyword evidence="4" id="KW-0808">Transferase</keyword>
<dbReference type="GO" id="GO:0005886">
    <property type="term" value="C:plasma membrane"/>
    <property type="evidence" value="ECO:0007669"/>
    <property type="project" value="TreeGrafter"/>
</dbReference>
<feature type="domain" description="Histidine kinase" evidence="8">
    <location>
        <begin position="127"/>
        <end position="235"/>
    </location>
</feature>
<keyword evidence="10" id="KW-1185">Reference proteome</keyword>
<protein>
    <recommendedName>
        <fullName evidence="2">histidine kinase</fullName>
        <ecNumber evidence="2">2.7.13.3</ecNumber>
    </recommendedName>
</protein>
<dbReference type="Gene3D" id="3.30.565.10">
    <property type="entry name" value="Histidine kinase-like ATPase, C-terminal domain"/>
    <property type="match status" value="1"/>
</dbReference>
<dbReference type="Pfam" id="PF02518">
    <property type="entry name" value="HATPase_c"/>
    <property type="match status" value="1"/>
</dbReference>
<dbReference type="InterPro" id="IPR003594">
    <property type="entry name" value="HATPase_dom"/>
</dbReference>
<dbReference type="EMBL" id="JACCAB010000001">
    <property type="protein sequence ID" value="NYG06776.1"/>
    <property type="molecule type" value="Genomic_DNA"/>
</dbReference>
<dbReference type="EC" id="2.7.13.3" evidence="2"/>
<dbReference type="SMART" id="SM00387">
    <property type="entry name" value="HATPase_c"/>
    <property type="match status" value="1"/>
</dbReference>
<dbReference type="PROSITE" id="PS50109">
    <property type="entry name" value="HIS_KIN"/>
    <property type="match status" value="1"/>
</dbReference>
<evidence type="ECO:0000256" key="3">
    <source>
        <dbReference type="ARBA" id="ARBA00022553"/>
    </source>
</evidence>
<dbReference type="Proteomes" id="UP000573599">
    <property type="component" value="Unassembled WGS sequence"/>
</dbReference>
<evidence type="ECO:0000256" key="6">
    <source>
        <dbReference type="ARBA" id="ARBA00022777"/>
    </source>
</evidence>
<dbReference type="InterPro" id="IPR005467">
    <property type="entry name" value="His_kinase_dom"/>
</dbReference>
<evidence type="ECO:0000256" key="4">
    <source>
        <dbReference type="ARBA" id="ARBA00022679"/>
    </source>
</evidence>
<keyword evidence="5" id="KW-0812">Transmembrane</keyword>
<gene>
    <name evidence="9" type="ORF">BJ986_001263</name>
</gene>
<evidence type="ECO:0000256" key="2">
    <source>
        <dbReference type="ARBA" id="ARBA00012438"/>
    </source>
</evidence>
<dbReference type="InterPro" id="IPR050428">
    <property type="entry name" value="TCS_sensor_his_kinase"/>
</dbReference>
<reference evidence="9 10" key="1">
    <citation type="submission" date="2020-07" db="EMBL/GenBank/DDBJ databases">
        <title>Sequencing the genomes of 1000 actinobacteria strains.</title>
        <authorList>
            <person name="Klenk H.-P."/>
        </authorList>
    </citation>
    <scope>NUCLEOTIDE SEQUENCE [LARGE SCALE GENOMIC DNA]</scope>
    <source>
        <strain evidence="9 10">DSM 23987</strain>
    </source>
</reference>
<dbReference type="AlphaFoldDB" id="A0A852WMZ1"/>
<dbReference type="RefSeq" id="WP_179421209.1">
    <property type="nucleotide sequence ID" value="NZ_JACCAB010000001.1"/>
</dbReference>
<evidence type="ECO:0000256" key="7">
    <source>
        <dbReference type="ARBA" id="ARBA00022989"/>
    </source>
</evidence>
<comment type="caution">
    <text evidence="9">The sequence shown here is derived from an EMBL/GenBank/DDBJ whole genome shotgun (WGS) entry which is preliminary data.</text>
</comment>
<dbReference type="SUPFAM" id="SSF55874">
    <property type="entry name" value="ATPase domain of HSP90 chaperone/DNA topoisomerase II/histidine kinase"/>
    <property type="match status" value="1"/>
</dbReference>
<dbReference type="PANTHER" id="PTHR45436:SF5">
    <property type="entry name" value="SENSOR HISTIDINE KINASE TRCS"/>
    <property type="match status" value="1"/>
</dbReference>
<evidence type="ECO:0000313" key="9">
    <source>
        <dbReference type="EMBL" id="NYG06776.1"/>
    </source>
</evidence>
<keyword evidence="3" id="KW-0597">Phosphoprotein</keyword>
<evidence type="ECO:0000256" key="1">
    <source>
        <dbReference type="ARBA" id="ARBA00000085"/>
    </source>
</evidence>
<comment type="catalytic activity">
    <reaction evidence="1">
        <text>ATP + protein L-histidine = ADP + protein N-phospho-L-histidine.</text>
        <dbReference type="EC" id="2.7.13.3"/>
    </reaction>
</comment>
<proteinExistence type="predicted"/>
<accession>A0A852WMZ1</accession>
<name>A0A852WMZ1_9MICO</name>
<dbReference type="GO" id="GO:0004673">
    <property type="term" value="F:protein histidine kinase activity"/>
    <property type="evidence" value="ECO:0007669"/>
    <property type="project" value="UniProtKB-EC"/>
</dbReference>
<keyword evidence="7" id="KW-0472">Membrane</keyword>
<dbReference type="PANTHER" id="PTHR45436">
    <property type="entry name" value="SENSOR HISTIDINE KINASE YKOH"/>
    <property type="match status" value="1"/>
</dbReference>
<organism evidence="9 10">
    <name type="scientific">Pedococcus badiiscoriae</name>
    <dbReference type="NCBI Taxonomy" id="642776"/>
    <lineage>
        <taxon>Bacteria</taxon>
        <taxon>Bacillati</taxon>
        <taxon>Actinomycetota</taxon>
        <taxon>Actinomycetes</taxon>
        <taxon>Micrococcales</taxon>
        <taxon>Intrasporangiaceae</taxon>
        <taxon>Pedococcus</taxon>
    </lineage>
</organism>
<evidence type="ECO:0000313" key="10">
    <source>
        <dbReference type="Proteomes" id="UP000573599"/>
    </source>
</evidence>
<sequence>MSSVTDARRSLPSDGEIPTANLFAWIAERGATLIDRQHEVLERLQLREEDPQRLAGLFRLDHLAAQLRRNSNTALVLAGLPTIRSIDAPTVLSELAHAAVSEVNGYQRVTVGAFPTRRVQAHAASDLVHLLGDLLENALAMAPRTGGVWIRGERPQAEGTGAPALLRVGDSGAHVSDELLGQLNDSLAGLARNGGGTGVGLVVTREIARRHSLTVHFQRLVSGGLVATVALPEALFETPDPASAPWS</sequence>
<keyword evidence="6 9" id="KW-0418">Kinase</keyword>
<evidence type="ECO:0000259" key="8">
    <source>
        <dbReference type="PROSITE" id="PS50109"/>
    </source>
</evidence>
<dbReference type="GO" id="GO:0000160">
    <property type="term" value="P:phosphorelay signal transduction system"/>
    <property type="evidence" value="ECO:0007669"/>
    <property type="project" value="TreeGrafter"/>
</dbReference>
<dbReference type="InterPro" id="IPR036890">
    <property type="entry name" value="HATPase_C_sf"/>
</dbReference>
<keyword evidence="7" id="KW-1133">Transmembrane helix</keyword>
<evidence type="ECO:0000256" key="5">
    <source>
        <dbReference type="ARBA" id="ARBA00022692"/>
    </source>
</evidence>